<dbReference type="EMBL" id="JARBJD010000016">
    <property type="protein sequence ID" value="KAK2961482.1"/>
    <property type="molecule type" value="Genomic_DNA"/>
</dbReference>
<reference evidence="2 3" key="1">
    <citation type="journal article" date="2022" name="bioRxiv">
        <title>Genomics of Preaxostyla Flagellates Illuminates Evolutionary Transitions and the Path Towards Mitochondrial Loss.</title>
        <authorList>
            <person name="Novak L.V.F."/>
            <person name="Treitli S.C."/>
            <person name="Pyrih J."/>
            <person name="Halakuc P."/>
            <person name="Pipaliya S.V."/>
            <person name="Vacek V."/>
            <person name="Brzon O."/>
            <person name="Soukal P."/>
            <person name="Eme L."/>
            <person name="Dacks J.B."/>
            <person name="Karnkowska A."/>
            <person name="Elias M."/>
            <person name="Hampl V."/>
        </authorList>
    </citation>
    <scope>NUCLEOTIDE SEQUENCE [LARGE SCALE GENOMIC DNA]</scope>
    <source>
        <strain evidence="2">NAU3</strain>
        <tissue evidence="2">Gut</tissue>
    </source>
</reference>
<accession>A0ABQ9YCI9</accession>
<proteinExistence type="predicted"/>
<protein>
    <submittedName>
        <fullName evidence="2">Uncharacterized protein</fullName>
    </submittedName>
</protein>
<keyword evidence="3" id="KW-1185">Reference proteome</keyword>
<feature type="region of interest" description="Disordered" evidence="1">
    <location>
        <begin position="154"/>
        <end position="177"/>
    </location>
</feature>
<gene>
    <name evidence="2" type="ORF">BLNAU_3604</name>
</gene>
<name>A0ABQ9YCI9_9EUKA</name>
<feature type="compositionally biased region" description="Basic and acidic residues" evidence="1">
    <location>
        <begin position="500"/>
        <end position="530"/>
    </location>
</feature>
<feature type="region of interest" description="Disordered" evidence="1">
    <location>
        <begin position="455"/>
        <end position="538"/>
    </location>
</feature>
<feature type="compositionally biased region" description="Basic residues" evidence="1">
    <location>
        <begin position="468"/>
        <end position="477"/>
    </location>
</feature>
<evidence type="ECO:0000313" key="2">
    <source>
        <dbReference type="EMBL" id="KAK2961482.1"/>
    </source>
</evidence>
<organism evidence="2 3">
    <name type="scientific">Blattamonas nauphoetae</name>
    <dbReference type="NCBI Taxonomy" id="2049346"/>
    <lineage>
        <taxon>Eukaryota</taxon>
        <taxon>Metamonada</taxon>
        <taxon>Preaxostyla</taxon>
        <taxon>Oxymonadida</taxon>
        <taxon>Blattamonas</taxon>
    </lineage>
</organism>
<sequence length="830" mass="95019">MIAIIAIRLICSQNLGDYGFGQYIPGGTTYQLDMSSRPISPENLPDDPVLLVDDEVYYACFSPQTSRLPTQAYENGAGVVLLPSEFLMKTQLKEGNGSERARSIHTSSRYPPASTMHEYPSSILRPIQTNRDSYFPNYGVPSELRISSHSFEVKGTPRRQSNNHNKKPSIRPVSSLYKNDSHVRRGEQLLRDTSLSNHLIRHQHFHLLHKGVEAIEARFPDDAIWVLLNDSKLIEVSPQTGISIINGIFEFEDDSDPFVDSLWIGYPDIENKSVVSQGFNTHQFDLRSVDIPPEEAEIIASLNVSDPQIGHYISQSFKAGHSVNQKGTNRRSSEVRYFCRIEDYLERKNVSVSANSSLPEIIEIIPHNESFWTFWISVPEICDIDGISPISVSSRAIHNGTKGLIGLHESLSYSEAIQQKPGIFTKIKDAWRKFMVIVFNFPVVHAEEAPPLENTINAEPTAAPPAQRQHHSIRQPRRRYEIGDPLAQNRPHAKGTFQNRRFERQKKRDEKRRKEELDKKKVKEEKENERPVFPPVDPVRWETHTAPLSTQDWTEIDFLDKMDQLNIVWWRGAEGWTYGFVGNMAVRWSGSKYENLGVYSGRAVEMSVRNAAEIYGEKDGPKRKLDILKSHRRYTHSESLHDLVSSTIPAEYTTPYYSFFFTRNSTSLKSFPSHPTSLTSHVVSEVRFYCDRQATVPAITYVDQDRQGHFVWDVMTHKLCEHPKYTPSRPIQHAHSVGVCFPLDTTRTVNSSRLLRRVLRMPKRTNSILTRPRYSLSDLMNVLSKVRAKDDPTDRYNITMTKNEIYLKTVVNGIEMDVGGRIDHNMVMIQ</sequence>
<feature type="region of interest" description="Disordered" evidence="1">
    <location>
        <begin position="97"/>
        <end position="117"/>
    </location>
</feature>
<comment type="caution">
    <text evidence="2">The sequence shown here is derived from an EMBL/GenBank/DDBJ whole genome shotgun (WGS) entry which is preliminary data.</text>
</comment>
<evidence type="ECO:0000313" key="3">
    <source>
        <dbReference type="Proteomes" id="UP001281761"/>
    </source>
</evidence>
<dbReference type="Proteomes" id="UP001281761">
    <property type="component" value="Unassembled WGS sequence"/>
</dbReference>
<evidence type="ECO:0000256" key="1">
    <source>
        <dbReference type="SAM" id="MobiDB-lite"/>
    </source>
</evidence>